<proteinExistence type="predicted"/>
<name>A0A3B6NU43_WHEAT</name>
<protein>
    <submittedName>
        <fullName evidence="1">Uncharacterized protein</fullName>
    </submittedName>
</protein>
<keyword evidence="2" id="KW-1185">Reference proteome</keyword>
<reference evidence="1" key="2">
    <citation type="submission" date="2018-10" db="UniProtKB">
        <authorList>
            <consortium name="EnsemblPlants"/>
        </authorList>
    </citation>
    <scope>IDENTIFICATION</scope>
</reference>
<reference evidence="1" key="1">
    <citation type="submission" date="2018-08" db="EMBL/GenBank/DDBJ databases">
        <authorList>
            <person name="Rossello M."/>
        </authorList>
    </citation>
    <scope>NUCLEOTIDE SEQUENCE [LARGE SCALE GENOMIC DNA]</scope>
    <source>
        <strain evidence="1">cv. Chinese Spring</strain>
    </source>
</reference>
<accession>A0A3B6NU43</accession>
<sequence>MQPTGKFETYLPGRGRRPIKKGHGLDQWPALHLASVLICHLPLWESGRHNL</sequence>
<dbReference type="Gramene" id="TraesSYM6A03G03340670.1">
    <property type="protein sequence ID" value="TraesSYM6A03G03340670.1"/>
    <property type="gene ID" value="TraesSYM6A03G03340670"/>
</dbReference>
<evidence type="ECO:0000313" key="1">
    <source>
        <dbReference type="EnsemblPlants" id="TraesCS6A02G361900.1"/>
    </source>
</evidence>
<dbReference type="EnsemblPlants" id="TraesCS6A02G361900.1">
    <property type="protein sequence ID" value="TraesCS6A02G361900.1"/>
    <property type="gene ID" value="TraesCS6A02G361900"/>
</dbReference>
<dbReference type="Gramene" id="TraesNOR6A03G03431800.1">
    <property type="protein sequence ID" value="TraesNOR6A03G03431800.1"/>
    <property type="gene ID" value="TraesNOR6A03G03431800"/>
</dbReference>
<dbReference type="Gramene" id="TraesCS6A03G0925900.1">
    <property type="protein sequence ID" value="TraesCS6A03G0925900.1.CDS"/>
    <property type="gene ID" value="TraesCS6A03G0925900"/>
</dbReference>
<dbReference type="AlphaFoldDB" id="A0A3B6NU43"/>
<dbReference type="Proteomes" id="UP000019116">
    <property type="component" value="Chromosome 6A"/>
</dbReference>
<organism evidence="1">
    <name type="scientific">Triticum aestivum</name>
    <name type="common">Wheat</name>
    <dbReference type="NCBI Taxonomy" id="4565"/>
    <lineage>
        <taxon>Eukaryota</taxon>
        <taxon>Viridiplantae</taxon>
        <taxon>Streptophyta</taxon>
        <taxon>Embryophyta</taxon>
        <taxon>Tracheophyta</taxon>
        <taxon>Spermatophyta</taxon>
        <taxon>Magnoliopsida</taxon>
        <taxon>Liliopsida</taxon>
        <taxon>Poales</taxon>
        <taxon>Poaceae</taxon>
        <taxon>BOP clade</taxon>
        <taxon>Pooideae</taxon>
        <taxon>Triticodae</taxon>
        <taxon>Triticeae</taxon>
        <taxon>Triticinae</taxon>
        <taxon>Triticum</taxon>
    </lineage>
</organism>
<dbReference type="Gramene" id="TraesCS6A02G361900.1">
    <property type="protein sequence ID" value="TraesCS6A02G361900.1"/>
    <property type="gene ID" value="TraesCS6A02G361900"/>
</dbReference>
<evidence type="ECO:0000313" key="2">
    <source>
        <dbReference type="Proteomes" id="UP000019116"/>
    </source>
</evidence>